<feature type="signal peptide" evidence="1">
    <location>
        <begin position="1"/>
        <end position="27"/>
    </location>
</feature>
<dbReference type="PANTHER" id="PTHR43798:SF33">
    <property type="entry name" value="HYDROLASE, PUTATIVE (AFU_ORTHOLOGUE AFUA_2G14860)-RELATED"/>
    <property type="match status" value="1"/>
</dbReference>
<evidence type="ECO:0000256" key="1">
    <source>
        <dbReference type="SAM" id="SignalP"/>
    </source>
</evidence>
<gene>
    <name evidence="3" type="ORF">IU459_27795</name>
</gene>
<sequence length="354" mass="36604">MIPASRSILDTTAAAVAIMVAAPAAVANPVPGLRPSTCHEVTAALPDSDRTIAGTLCSPPGAHAVQILLHGYTTNRSYWDFPYLWPTYSYAHAAETAGFATLRIDLLGSGTSSHPPSTALGYGDQAAAVHQLVSALRDGSLGGVRFDTVAIVGHSSGSLVGLLEAAHYHDVDALVSTAFTPMFNVDDILTRLAPNLVPAVLDPRFSDSGLDLGYVTTRAGSRAMFYHPADTDPQVIAADEKSKDTTAMPMLATVTPGTVSEALRAVDIPVLTVNGADDPFSCGFLASDCSSSAALAASGHAVFGPMAAVEAEVVPHSGHNLALEYTAPATAQTILSFLVRHLGTGHPHTTEAGR</sequence>
<organism evidence="3 4">
    <name type="scientific">Nocardia amamiensis</name>
    <dbReference type="NCBI Taxonomy" id="404578"/>
    <lineage>
        <taxon>Bacteria</taxon>
        <taxon>Bacillati</taxon>
        <taxon>Actinomycetota</taxon>
        <taxon>Actinomycetes</taxon>
        <taxon>Mycobacteriales</taxon>
        <taxon>Nocardiaceae</taxon>
        <taxon>Nocardia</taxon>
    </lineage>
</organism>
<dbReference type="Pfam" id="PF12697">
    <property type="entry name" value="Abhydrolase_6"/>
    <property type="match status" value="1"/>
</dbReference>
<dbReference type="RefSeq" id="WP_195132537.1">
    <property type="nucleotide sequence ID" value="NZ_JADLQX010000025.1"/>
</dbReference>
<feature type="chain" id="PRO_5046308147" evidence="1">
    <location>
        <begin position="28"/>
        <end position="354"/>
    </location>
</feature>
<dbReference type="SUPFAM" id="SSF53474">
    <property type="entry name" value="alpha/beta-Hydrolases"/>
    <property type="match status" value="1"/>
</dbReference>
<dbReference type="InterPro" id="IPR029058">
    <property type="entry name" value="AB_hydrolase_fold"/>
</dbReference>
<dbReference type="InterPro" id="IPR050266">
    <property type="entry name" value="AB_hydrolase_sf"/>
</dbReference>
<name>A0ABS0CY79_9NOCA</name>
<keyword evidence="1" id="KW-0732">Signal</keyword>
<evidence type="ECO:0000313" key="3">
    <source>
        <dbReference type="EMBL" id="MBF6301316.1"/>
    </source>
</evidence>
<dbReference type="Gene3D" id="3.40.50.1820">
    <property type="entry name" value="alpha/beta hydrolase"/>
    <property type="match status" value="1"/>
</dbReference>
<dbReference type="Proteomes" id="UP000702209">
    <property type="component" value="Unassembled WGS sequence"/>
</dbReference>
<feature type="domain" description="AB hydrolase-1" evidence="2">
    <location>
        <begin position="67"/>
        <end position="324"/>
    </location>
</feature>
<dbReference type="PANTHER" id="PTHR43798">
    <property type="entry name" value="MONOACYLGLYCEROL LIPASE"/>
    <property type="match status" value="1"/>
</dbReference>
<accession>A0ABS0CY79</accession>
<keyword evidence="4" id="KW-1185">Reference proteome</keyword>
<dbReference type="EMBL" id="JADLQX010000025">
    <property type="protein sequence ID" value="MBF6301316.1"/>
    <property type="molecule type" value="Genomic_DNA"/>
</dbReference>
<proteinExistence type="predicted"/>
<protein>
    <submittedName>
        <fullName evidence="3">Alpha/beta hydrolase</fullName>
    </submittedName>
</protein>
<evidence type="ECO:0000313" key="4">
    <source>
        <dbReference type="Proteomes" id="UP000702209"/>
    </source>
</evidence>
<dbReference type="InterPro" id="IPR000073">
    <property type="entry name" value="AB_hydrolase_1"/>
</dbReference>
<reference evidence="3 4" key="1">
    <citation type="submission" date="2020-10" db="EMBL/GenBank/DDBJ databases">
        <title>Identification of Nocardia species via Next-generation sequencing and recognition of intraspecies genetic diversity.</title>
        <authorList>
            <person name="Li P."/>
            <person name="Li P."/>
            <person name="Lu B."/>
        </authorList>
    </citation>
    <scope>NUCLEOTIDE SEQUENCE [LARGE SCALE GENOMIC DNA]</scope>
    <source>
        <strain evidence="3 4">BJ06-0157</strain>
    </source>
</reference>
<comment type="caution">
    <text evidence="3">The sequence shown here is derived from an EMBL/GenBank/DDBJ whole genome shotgun (WGS) entry which is preliminary data.</text>
</comment>
<dbReference type="GO" id="GO:0016787">
    <property type="term" value="F:hydrolase activity"/>
    <property type="evidence" value="ECO:0007669"/>
    <property type="project" value="UniProtKB-KW"/>
</dbReference>
<evidence type="ECO:0000259" key="2">
    <source>
        <dbReference type="Pfam" id="PF12697"/>
    </source>
</evidence>
<keyword evidence="3" id="KW-0378">Hydrolase</keyword>